<feature type="coiled-coil region" evidence="1">
    <location>
        <begin position="1100"/>
        <end position="1154"/>
    </location>
</feature>
<feature type="coiled-coil region" evidence="1">
    <location>
        <begin position="433"/>
        <end position="484"/>
    </location>
</feature>
<proteinExistence type="predicted"/>
<evidence type="ECO:0008006" key="4">
    <source>
        <dbReference type="Google" id="ProtNLM"/>
    </source>
</evidence>
<evidence type="ECO:0000313" key="3">
    <source>
        <dbReference type="Proteomes" id="UP000042527"/>
    </source>
</evidence>
<dbReference type="OrthoDB" id="9776649at2"/>
<feature type="coiled-coil region" evidence="1">
    <location>
        <begin position="789"/>
        <end position="816"/>
    </location>
</feature>
<dbReference type="EMBL" id="CDNC01000047">
    <property type="protein sequence ID" value="CEM62943.1"/>
    <property type="molecule type" value="Genomic_DNA"/>
</dbReference>
<gene>
    <name evidence="2" type="ORF">TPHV1_510010</name>
</gene>
<dbReference type="Proteomes" id="UP000042527">
    <property type="component" value="Unassembled WGS sequence"/>
</dbReference>
<name>A0A0B7GWP1_TREPH</name>
<dbReference type="Pfam" id="PF13558">
    <property type="entry name" value="SbcC_Walker_B"/>
    <property type="match status" value="1"/>
</dbReference>
<feature type="coiled-coil region" evidence="1">
    <location>
        <begin position="947"/>
        <end position="974"/>
    </location>
</feature>
<feature type="coiled-coil region" evidence="1">
    <location>
        <begin position="231"/>
        <end position="258"/>
    </location>
</feature>
<protein>
    <recommendedName>
        <fullName evidence="4">TIGR02680 family protein</fullName>
    </recommendedName>
</protein>
<dbReference type="SUPFAM" id="SSF52540">
    <property type="entry name" value="P-loop containing nucleoside triphosphate hydrolases"/>
    <property type="match status" value="1"/>
</dbReference>
<dbReference type="RefSeq" id="WP_044634958.1">
    <property type="nucleotide sequence ID" value="NZ_CDNC01000047.1"/>
</dbReference>
<feature type="coiled-coil region" evidence="1">
    <location>
        <begin position="549"/>
        <end position="576"/>
    </location>
</feature>
<keyword evidence="1" id="KW-0175">Coiled coil</keyword>
<dbReference type="InterPro" id="IPR027417">
    <property type="entry name" value="P-loop_NTPase"/>
</dbReference>
<dbReference type="InterPro" id="IPR013496">
    <property type="entry name" value="CHP02680"/>
</dbReference>
<keyword evidence="3" id="KW-1185">Reference proteome</keyword>
<organism evidence="2 3">
    <name type="scientific">Treponema phagedenis</name>
    <dbReference type="NCBI Taxonomy" id="162"/>
    <lineage>
        <taxon>Bacteria</taxon>
        <taxon>Pseudomonadati</taxon>
        <taxon>Spirochaetota</taxon>
        <taxon>Spirochaetia</taxon>
        <taxon>Spirochaetales</taxon>
        <taxon>Treponemataceae</taxon>
        <taxon>Treponema</taxon>
    </lineage>
</organism>
<dbReference type="PANTHER" id="PTHR23159:SF31">
    <property type="entry name" value="CENTROSOME-ASSOCIATED PROTEIN CEP250 ISOFORM X1"/>
    <property type="match status" value="1"/>
</dbReference>
<accession>A0A0B7GWP1</accession>
<feature type="coiled-coil region" evidence="1">
    <location>
        <begin position="312"/>
        <end position="403"/>
    </location>
</feature>
<dbReference type="PANTHER" id="PTHR23159">
    <property type="entry name" value="CENTROSOMAL PROTEIN 2"/>
    <property type="match status" value="1"/>
</dbReference>
<evidence type="ECO:0000313" key="2">
    <source>
        <dbReference type="EMBL" id="CEM62943.1"/>
    </source>
</evidence>
<sequence length="1383" mass="160601">MDGKWHLNRAGLLNYWYFDEMYFNFADGKVLFRGANGSGKSVTTASLFPVLLDGNTAPNRLDPFGSTARKIEDYLLGEKEISNIEDRTGYLFAEYKRENSSQYITTGIGIRAKRGKSLDKWYFIILDGSRVGINFELQHSLGRGRYQPYSKKELENRLAGGGMITDKMKDYAEWVNEKIYGFNNTEIFKEMIKLLVEIRKPKLSKDFTPTVIYSILENSLPGLKDEALQPVSETLENIDQIKNQLEGANSDYEKLSLIMKKYEAYNRSFVEKLAHYAHKTGNTYVQLTKEDKALTDSIEKLTALISAKGDEQTEALQERKALEEALDRLKTHDVFKLQNEMLQEQSRTEELKQKEKNLQGQYTQSMNAYRDEQNKFDSLQKRIAESEEEKQLAFENLNAYSADTGFKDEHARYTAEYQTKQNHMDLSLWKRSAKDYENDVRTIQSVLEKMQTLQADSDKLQIDIASMQKEIDKKTNEIQNWEQMFSEQIDILQIDIEKWCNGAGFEITDDVRNQMQGLVYNLYKKEFALVQNLAKASYEHYHEKMLTEKISLEQEVRFKETELAAVQKELHEWKNKKIPEPARDAFKEKERTSLKEAGLPFISFYEVVDFKEGLSQEEKNVLEGALLDAGILDALLSEKNLPVRESSVLLPSDSIIEENLEKYLVPVQNKYVSTEYIQKILHSISIKETFHGAGSLFAASAPGAATTVSIEGKYNLGILSGKVTEKHEAKYIGKEAQILFIQKKIAELEQTQADINAEIESRRTAIENIENDVAAQQEHLQNFPSDTALREIDASITEAEKERRDFNDKKAFYESEERKTREAIGEQRRRLLEYESKHHFTYTEKNINELIRKIGNYCLELDELKILMQNILSLTEQAENSQTHIRREQERMDDCRIELDETQGALAVGLRKIRLLEEELKLAGQDEIIRKVTETAGRKKYLDDELLPNLAAEIKDAEIKKARNEEKSKRIAAEKLFYEQLSSEWQKLFERELFRYDEKTDEDIPALIKQWAKNFDTAAPDKYIKYSDEIHAYINKSIQELGDYRPEINTLPAIDTQAAETLAETDEFKTAVEFLRSFSKRDLLTVTNIQNKRDDIFRVVKELKSYIEEQEQMIEEKDKDLFESLLLESTGKTIKNLINDAEKWAQKMNAILQRQNNYRGLKLFIEWKPKAAEDEQEVGTKELVELLRRPAKSLTEDDIQKVVHHFRSKIEKAKIDMEKDEQLNSLHDIIKQVLDYRKWFQFIIHYEKDNQTKRELSNHVFNKFSGGEKAISMYLPLFTAMYSRYEDASKNAPYVVVLDEAFAGVDEMNIAELFKAMEDLGFDYVLNSQSLWGDYPTVKNLVIHQLIRERGSDMVVSQEYRWNGTERTEVDAEIETEIAVDRE</sequence>
<evidence type="ECO:0000256" key="1">
    <source>
        <dbReference type="SAM" id="Coils"/>
    </source>
</evidence>
<dbReference type="NCBIfam" id="TIGR02680">
    <property type="entry name" value="TIGR02680 family protein"/>
    <property type="match status" value="1"/>
</dbReference>
<reference evidence="3" key="1">
    <citation type="submission" date="2015-01" db="EMBL/GenBank/DDBJ databases">
        <authorList>
            <person name="Manzoor Shahid"/>
            <person name="Zubair Saima"/>
        </authorList>
    </citation>
    <scope>NUCLEOTIDE SEQUENCE [LARGE SCALE GENOMIC DNA]</scope>
    <source>
        <strain evidence="3">V1</strain>
    </source>
</reference>